<dbReference type="PROSITE" id="PS51420">
    <property type="entry name" value="RHO"/>
    <property type="match status" value="1"/>
</dbReference>
<dbReference type="InterPro" id="IPR003578">
    <property type="entry name" value="Small_GTPase_Rho"/>
</dbReference>
<dbReference type="SUPFAM" id="SSF52540">
    <property type="entry name" value="P-loop containing nucleoside triphosphate hydrolases"/>
    <property type="match status" value="1"/>
</dbReference>
<feature type="compositionally biased region" description="Low complexity" evidence="3">
    <location>
        <begin position="33"/>
        <end position="89"/>
    </location>
</feature>
<proteinExistence type="predicted"/>
<organism evidence="5 6">
    <name type="scientific">Andalucia godoyi</name>
    <name type="common">Flagellate</name>
    <dbReference type="NCBI Taxonomy" id="505711"/>
    <lineage>
        <taxon>Eukaryota</taxon>
        <taxon>Discoba</taxon>
        <taxon>Jakobida</taxon>
        <taxon>Andalucina</taxon>
        <taxon>Andaluciidae</taxon>
        <taxon>Andalucia</taxon>
    </lineage>
</organism>
<protein>
    <submittedName>
        <fullName evidence="5">Mitochondrial P-loop-containing NTPase superfamily member</fullName>
    </submittedName>
</protein>
<dbReference type="AlphaFoldDB" id="A0A8K0AI25"/>
<dbReference type="GO" id="GO:0003924">
    <property type="term" value="F:GTPase activity"/>
    <property type="evidence" value="ECO:0007669"/>
    <property type="project" value="InterPro"/>
</dbReference>
<feature type="compositionally biased region" description="Polar residues" evidence="3">
    <location>
        <begin position="11"/>
        <end position="23"/>
    </location>
</feature>
<evidence type="ECO:0000313" key="6">
    <source>
        <dbReference type="Proteomes" id="UP000799049"/>
    </source>
</evidence>
<evidence type="ECO:0000256" key="2">
    <source>
        <dbReference type="ARBA" id="ARBA00023134"/>
    </source>
</evidence>
<dbReference type="EMBL" id="VRVR01000009">
    <property type="protein sequence ID" value="KAF0852938.1"/>
    <property type="molecule type" value="Genomic_DNA"/>
</dbReference>
<keyword evidence="6" id="KW-1185">Reference proteome</keyword>
<reference evidence="5" key="1">
    <citation type="submission" date="2019-09" db="EMBL/GenBank/DDBJ databases">
        <title>The Mitochondrial Proteome of the Jakobid, Andalucia godoyi, a Protist With the Most Gene-Rich and Bacteria-Like Mitochondrial Genome.</title>
        <authorList>
            <person name="Gray M.W."/>
            <person name="Burger G."/>
            <person name="Derelle R."/>
            <person name="Klimes V."/>
            <person name="Leger M."/>
            <person name="Sarrasin M."/>
            <person name="Vlcek C."/>
            <person name="Roger A.J."/>
            <person name="Elias M."/>
            <person name="Lang B.F."/>
        </authorList>
    </citation>
    <scope>NUCLEOTIDE SEQUENCE</scope>
    <source>
        <strain evidence="5">And28</strain>
    </source>
</reference>
<dbReference type="Pfam" id="PF13290">
    <property type="entry name" value="CHB_HEX_C_1"/>
    <property type="match status" value="1"/>
</dbReference>
<feature type="compositionally biased region" description="Low complexity" evidence="3">
    <location>
        <begin position="376"/>
        <end position="414"/>
    </location>
</feature>
<feature type="domain" description="GH29D-like beta-sandwich" evidence="4">
    <location>
        <begin position="687"/>
        <end position="728"/>
    </location>
</feature>
<dbReference type="PROSITE" id="PS51419">
    <property type="entry name" value="RAB"/>
    <property type="match status" value="1"/>
</dbReference>
<dbReference type="GO" id="GO:0007264">
    <property type="term" value="P:small GTPase-mediated signal transduction"/>
    <property type="evidence" value="ECO:0007669"/>
    <property type="project" value="InterPro"/>
</dbReference>
<evidence type="ECO:0000259" key="4">
    <source>
        <dbReference type="Pfam" id="PF13290"/>
    </source>
</evidence>
<dbReference type="InterPro" id="IPR027417">
    <property type="entry name" value="P-loop_NTPase"/>
</dbReference>
<dbReference type="Pfam" id="PF00071">
    <property type="entry name" value="Ras"/>
    <property type="match status" value="1"/>
</dbReference>
<dbReference type="OrthoDB" id="8830751at2759"/>
<dbReference type="InterPro" id="IPR001806">
    <property type="entry name" value="Small_GTPase"/>
</dbReference>
<feature type="region of interest" description="Disordered" evidence="3">
    <location>
        <begin position="1"/>
        <end position="106"/>
    </location>
</feature>
<dbReference type="PANTHER" id="PTHR24072">
    <property type="entry name" value="RHO FAMILY GTPASE"/>
    <property type="match status" value="1"/>
</dbReference>
<dbReference type="Gene3D" id="3.40.50.300">
    <property type="entry name" value="P-loop containing nucleotide triphosphate hydrolases"/>
    <property type="match status" value="1"/>
</dbReference>
<evidence type="ECO:0000256" key="1">
    <source>
        <dbReference type="ARBA" id="ARBA00022741"/>
    </source>
</evidence>
<dbReference type="GO" id="GO:0005525">
    <property type="term" value="F:GTP binding"/>
    <property type="evidence" value="ECO:0007669"/>
    <property type="project" value="UniProtKB-KW"/>
</dbReference>
<comment type="caution">
    <text evidence="5">The sequence shown here is derived from an EMBL/GenBank/DDBJ whole genome shotgun (WGS) entry which is preliminary data.</text>
</comment>
<gene>
    <name evidence="5" type="ORF">ANDGO_05988</name>
</gene>
<keyword evidence="2" id="KW-0342">GTP-binding</keyword>
<feature type="region of interest" description="Disordered" evidence="3">
    <location>
        <begin position="375"/>
        <end position="414"/>
    </location>
</feature>
<dbReference type="SMART" id="SM00174">
    <property type="entry name" value="RHO"/>
    <property type="match status" value="1"/>
</dbReference>
<sequence>MVSSPRHGSPRVNSPSRSQQSPRHLSAVGMSPTVYRSSGIVSSSSAKSPAAPKSSSSSSAAGGAGTGAYRSSSPVRPSSAVVKRSPSPSKRQFSNNNGVLLPPKTLPSELANLPYMSERDLVRFLDERPHLKLSHDERDYMFLRRRRASLELGTALVSPISSLALQASSSSSSSSSAAALSTSLGSSGSFPSTTRTKESGPIVSSYTFAASSVSPASSVVSGAVGETPVFKVTILGEEEDTAKDEIFHLFTLPPDAQHLPPCDICRVPFYVTDSQVYADVFPSAVPSASPVNPVTVSHQRVDLELWLPPANRKFDTLRPHYYPATDVFVLVFSIRSRRSFDAIRARWADEIGLFVQNQKRIVPVILVGNHAEARQSRSAGAHSSSSSLSSASSSSSSSPPSSSRSGSSQSPHQLVDSKEALALAQQLGFVKYLEVVSENDAHMTELFRQAVHETLRARRESGTRHGLRENDYRIEFLREDAMLRRHLTCADPESVFDAFDKTFSVGSSSDNQSDGVQYFFSTDSDPSRFSTPYLGPLKLKRPYPQDIRVLACARCRFPSRIVHFRVPEETSTPRGYFDPLSSPVDVRGWGFILVPEDGTRFFYTVDGSKPGRQSPSTLGGYIRLPPFGIGNAFPQQQRSPASLPVIRVVAVRDGCLCSRVAEFRPPGMLAAPRVSFDPVTRVLNMESTSSADAQYHYTVDGSDPSFASPLFSGPVQITGPVTMIRAVALPKLCIPSGVVAIHVPPMSMDHPSPQRLGSHFHDSQSVISSTVVINSSPSVARSVVSENMSITSLQEPAIPVRQTKTIRSPLSAREAAIQVRHKPLTRFYSERNILVQELKGSTGASSAVIPAREQSLSVIAPVPGNNAFLAESANIGPPSPSSDHSTAIAVEPVSSGSSVRPIDSRIVSCKYDSTHGTVLFRFLKDVVVSSILLSCTNPLDAPHKVDIVGYLADGVQISLGQQDVASILGTDGSGTVRIPGSDVQRGLRGLKCSFSSYEGQSGFSLKDVQVVGYLL</sequence>
<name>A0A8K0AI25_ANDGO</name>
<evidence type="ECO:0000313" key="5">
    <source>
        <dbReference type="EMBL" id="KAF0852938.1"/>
    </source>
</evidence>
<keyword evidence="1" id="KW-0547">Nucleotide-binding</keyword>
<accession>A0A8K0AI25</accession>
<evidence type="ECO:0000256" key="3">
    <source>
        <dbReference type="SAM" id="MobiDB-lite"/>
    </source>
</evidence>
<dbReference type="PROSITE" id="PS51421">
    <property type="entry name" value="RAS"/>
    <property type="match status" value="1"/>
</dbReference>
<dbReference type="Proteomes" id="UP000799049">
    <property type="component" value="Unassembled WGS sequence"/>
</dbReference>
<dbReference type="InterPro" id="IPR059177">
    <property type="entry name" value="GH29D-like_dom"/>
</dbReference>